<accession>A0ACC0VAF0</accession>
<keyword evidence="2" id="KW-1185">Reference proteome</keyword>
<name>A0ACC0VAF0_9HYPO</name>
<reference evidence="1" key="1">
    <citation type="submission" date="2022-10" db="EMBL/GenBank/DDBJ databases">
        <title>Complete Genome of Trichothecium roseum strain YXFP-22015, a Plant Pathogen Isolated from Citrus.</title>
        <authorList>
            <person name="Wang Y."/>
            <person name="Zhu L."/>
        </authorList>
    </citation>
    <scope>NUCLEOTIDE SEQUENCE</scope>
    <source>
        <strain evidence="1">YXFP-22015</strain>
    </source>
</reference>
<proteinExistence type="predicted"/>
<sequence>MSNVPLLGDQRSGNGHKRRQSSKVLLNVVTSLGTVVPYSTAYDGIALMLNSNDSQERDELTRNWRDHKLEELNFVGTVGALLASCLSSTSAWPDVLTDGRDKPWFVRSLWFSGLVFALFAVLIAGIQSMRLHRLSAHRDGLKKIRVGLGRRRSAGGDMIPHRIQVLAWEASQFFLVLSVILMVTGVAVLVWVSTQYGSTDGSGWHENFKMAITFTSVLGFACIVLLTSQTALMGTDQVNDEE</sequence>
<evidence type="ECO:0000313" key="2">
    <source>
        <dbReference type="Proteomes" id="UP001163324"/>
    </source>
</evidence>
<evidence type="ECO:0000313" key="1">
    <source>
        <dbReference type="EMBL" id="KAI9903446.1"/>
    </source>
</evidence>
<dbReference type="Proteomes" id="UP001163324">
    <property type="component" value="Chromosome 2"/>
</dbReference>
<comment type="caution">
    <text evidence="1">The sequence shown here is derived from an EMBL/GenBank/DDBJ whole genome shotgun (WGS) entry which is preliminary data.</text>
</comment>
<dbReference type="EMBL" id="CM047941">
    <property type="protein sequence ID" value="KAI9903446.1"/>
    <property type="molecule type" value="Genomic_DNA"/>
</dbReference>
<gene>
    <name evidence="1" type="ORF">N3K66_002798</name>
</gene>
<organism evidence="1 2">
    <name type="scientific">Trichothecium roseum</name>
    <dbReference type="NCBI Taxonomy" id="47278"/>
    <lineage>
        <taxon>Eukaryota</taxon>
        <taxon>Fungi</taxon>
        <taxon>Dikarya</taxon>
        <taxon>Ascomycota</taxon>
        <taxon>Pezizomycotina</taxon>
        <taxon>Sordariomycetes</taxon>
        <taxon>Hypocreomycetidae</taxon>
        <taxon>Hypocreales</taxon>
        <taxon>Hypocreales incertae sedis</taxon>
        <taxon>Trichothecium</taxon>
    </lineage>
</organism>
<protein>
    <submittedName>
        <fullName evidence="1">Uncharacterized protein</fullName>
    </submittedName>
</protein>